<comment type="caution">
    <text evidence="1">The sequence shown here is derived from an EMBL/GenBank/DDBJ whole genome shotgun (WGS) entry which is preliminary data.</text>
</comment>
<organism evidence="1 2">
    <name type="scientific">Mycobacteroides salmoniphilum</name>
    <dbReference type="NCBI Taxonomy" id="404941"/>
    <lineage>
        <taxon>Bacteria</taxon>
        <taxon>Bacillati</taxon>
        <taxon>Actinomycetota</taxon>
        <taxon>Actinomycetes</taxon>
        <taxon>Mycobacteriales</taxon>
        <taxon>Mycobacteriaceae</taxon>
        <taxon>Mycobacteroides</taxon>
    </lineage>
</organism>
<evidence type="ECO:0000313" key="1">
    <source>
        <dbReference type="EMBL" id="TDZ85827.1"/>
    </source>
</evidence>
<name>A0A4V3HYV0_9MYCO</name>
<dbReference type="Proteomes" id="UP000295117">
    <property type="component" value="Unassembled WGS sequence"/>
</dbReference>
<protein>
    <submittedName>
        <fullName evidence="1">Uncharacterized protein</fullName>
    </submittedName>
</protein>
<proteinExistence type="predicted"/>
<reference evidence="1 2" key="1">
    <citation type="journal article" date="2019" name="Sci. Rep.">
        <title>Extended insight into the Mycobacterium chelonae-abscessus complex through whole genome sequencing of Mycobacterium salmoniphilum outbreak and Mycobacterium salmoniphilum-like strains.</title>
        <authorList>
            <person name="Behra P.R.K."/>
            <person name="Das S."/>
            <person name="Pettersson B.M.F."/>
            <person name="Shirreff L."/>
            <person name="DuCote T."/>
            <person name="Jacobsson K.G."/>
            <person name="Ennis D.G."/>
            <person name="Kirsebom L.A."/>
        </authorList>
    </citation>
    <scope>NUCLEOTIDE SEQUENCE [LARGE SCALE GENOMIC DNA]</scope>
    <source>
        <strain evidence="1 2">DE 4585</strain>
    </source>
</reference>
<evidence type="ECO:0000313" key="2">
    <source>
        <dbReference type="Proteomes" id="UP000295117"/>
    </source>
</evidence>
<dbReference type="AlphaFoldDB" id="A0A4V3HYV0"/>
<dbReference type="Gene3D" id="1.10.8.1060">
    <property type="entry name" value="Corynebacterium glutamicum thioredoxin-dependent arsenate reductase, N-terminal domain"/>
    <property type="match status" value="1"/>
</dbReference>
<gene>
    <name evidence="1" type="ORF">DE4585_01150</name>
</gene>
<dbReference type="NCBIfam" id="NF046112">
    <property type="entry name" value="MSMEG_6209_Nter"/>
    <property type="match status" value="1"/>
</dbReference>
<dbReference type="EMBL" id="PECH01000004">
    <property type="protein sequence ID" value="TDZ85827.1"/>
    <property type="molecule type" value="Genomic_DNA"/>
</dbReference>
<accession>A0A4V3HYV0</accession>
<sequence>MSGMSEQALVAAVQQRLMAKYSWLSSEHVLAVVQGAHAQFADCRVREFVPLLVERRARAELTKAGSSSAVTVQETTACLA</sequence>
<dbReference type="RefSeq" id="WP_134070164.1">
    <property type="nucleotide sequence ID" value="NZ_PECH01000004.1"/>
</dbReference>